<dbReference type="InterPro" id="IPR002081">
    <property type="entry name" value="Cryptochrome/DNA_photolyase_1"/>
</dbReference>
<dbReference type="EMBL" id="CAXLJM020000146">
    <property type="protein sequence ID" value="CAL8141373.1"/>
    <property type="molecule type" value="Genomic_DNA"/>
</dbReference>
<sequence length="366" mass="42530">MCALLISCPDTYTQFRKDVESRSKIRKEQPMPPMLKPLPLETIEISEELPSLQKLGLVDPTVNANTAFPFSGGETHALSRLQSYLWSTRAVEKYKTTRNGLLGSEYSTKFSPWLAFGCISPRRIFFELRKYENERVKNDSTYWVIFELLWRDYFRFIAAKYGKCLFYSGGIKKIRYKWEEDMAKFRKWADGQTGVPFVDANMRELLETGWMSNRGRQNVASFLTKDLKLDWRLGAEWFEYLLVDYDVCSNYGNWNYSAGIGNDPREDRKFNMIKQAMDYDSDGSFARIWVPELSSIHGGKIHVPWTLRHGELGSIKLGVDYPNPMIVAQEWGRHFDKTKSSSWTAPSRNKQKGIDFYFKSNTSSGR</sequence>
<comment type="caution">
    <text evidence="6">The sequence shown here is derived from an EMBL/GenBank/DDBJ whole genome shotgun (WGS) entry which is preliminary data.</text>
</comment>
<dbReference type="PRINTS" id="PR00147">
    <property type="entry name" value="DNAPHOTLYASE"/>
</dbReference>
<evidence type="ECO:0000256" key="2">
    <source>
        <dbReference type="ARBA" id="ARBA00022630"/>
    </source>
</evidence>
<name>A0ABP1S2H6_9HEXA</name>
<keyword evidence="3 4" id="KW-0274">FAD</keyword>
<reference evidence="6 7" key="1">
    <citation type="submission" date="2024-08" db="EMBL/GenBank/DDBJ databases">
        <authorList>
            <person name="Cucini C."/>
            <person name="Frati F."/>
        </authorList>
    </citation>
    <scope>NUCLEOTIDE SEQUENCE [LARGE SCALE GENOMIC DNA]</scope>
</reference>
<proteinExistence type="inferred from homology"/>
<evidence type="ECO:0000256" key="3">
    <source>
        <dbReference type="ARBA" id="ARBA00022827"/>
    </source>
</evidence>
<dbReference type="Gene3D" id="1.10.579.10">
    <property type="entry name" value="DNA Cyclobutane Dipyrimidine Photolyase, subunit A, domain 3"/>
    <property type="match status" value="1"/>
</dbReference>
<evidence type="ECO:0000313" key="7">
    <source>
        <dbReference type="Proteomes" id="UP001642540"/>
    </source>
</evidence>
<dbReference type="Proteomes" id="UP001642540">
    <property type="component" value="Unassembled WGS sequence"/>
</dbReference>
<keyword evidence="2 4" id="KW-0285">Flavoprotein</keyword>
<protein>
    <recommendedName>
        <fullName evidence="4">Cryptochrome DASH</fullName>
    </recommendedName>
</protein>
<evidence type="ECO:0000259" key="5">
    <source>
        <dbReference type="Pfam" id="PF03441"/>
    </source>
</evidence>
<keyword evidence="7" id="KW-1185">Reference proteome</keyword>
<dbReference type="SUPFAM" id="SSF48173">
    <property type="entry name" value="Cryptochrome/photolyase FAD-binding domain"/>
    <property type="match status" value="1"/>
</dbReference>
<comment type="cofactor">
    <cofactor evidence="4">
        <name>FAD</name>
        <dbReference type="ChEBI" id="CHEBI:57692"/>
    </cofactor>
    <text evidence="4">Binds 1 FAD per subunit.</text>
</comment>
<evidence type="ECO:0000256" key="4">
    <source>
        <dbReference type="RuleBase" id="RU367151"/>
    </source>
</evidence>
<comment type="cofactor">
    <cofactor evidence="4">
        <name>(6R)-5,10-methylene-5,6,7,8-tetrahydrofolate</name>
        <dbReference type="ChEBI" id="CHEBI:15636"/>
    </cofactor>
    <text evidence="4">Binds 1 5,10-methenyltetrahydrofolate (MTHF) per subunit.</text>
</comment>
<evidence type="ECO:0000313" key="6">
    <source>
        <dbReference type="EMBL" id="CAL8141373.1"/>
    </source>
</evidence>
<gene>
    <name evidence="6" type="ORF">ODALV1_LOCUS28686</name>
</gene>
<dbReference type="InterPro" id="IPR036134">
    <property type="entry name" value="Crypto/Photolyase_FAD-like_sf"/>
</dbReference>
<evidence type="ECO:0000256" key="1">
    <source>
        <dbReference type="ARBA" id="ARBA00005862"/>
    </source>
</evidence>
<dbReference type="NCBIfam" id="TIGR02765">
    <property type="entry name" value="crypto_DASH"/>
    <property type="match status" value="1"/>
</dbReference>
<organism evidence="6 7">
    <name type="scientific">Orchesella dallaii</name>
    <dbReference type="NCBI Taxonomy" id="48710"/>
    <lineage>
        <taxon>Eukaryota</taxon>
        <taxon>Metazoa</taxon>
        <taxon>Ecdysozoa</taxon>
        <taxon>Arthropoda</taxon>
        <taxon>Hexapoda</taxon>
        <taxon>Collembola</taxon>
        <taxon>Entomobryomorpha</taxon>
        <taxon>Entomobryoidea</taxon>
        <taxon>Orchesellidae</taxon>
        <taxon>Orchesellinae</taxon>
        <taxon>Orchesella</taxon>
    </lineage>
</organism>
<accession>A0ABP1S2H6</accession>
<keyword evidence="4" id="KW-0157">Chromophore</keyword>
<comment type="function">
    <text evidence="4">May have a photoreceptor function.</text>
</comment>
<dbReference type="Pfam" id="PF03441">
    <property type="entry name" value="FAD_binding_7"/>
    <property type="match status" value="1"/>
</dbReference>
<dbReference type="InterPro" id="IPR005101">
    <property type="entry name" value="Cryptochr/Photolyase_FAD-bd"/>
</dbReference>
<dbReference type="InterPro" id="IPR014133">
    <property type="entry name" value="Cry_DASH"/>
</dbReference>
<dbReference type="Gene3D" id="1.25.40.80">
    <property type="match status" value="1"/>
</dbReference>
<comment type="similarity">
    <text evidence="1 4">Belongs to the DNA photolyase class-1 family.</text>
</comment>
<feature type="domain" description="Cryptochrome/DNA photolyase FAD-binding" evidence="5">
    <location>
        <begin position="146"/>
        <end position="330"/>
    </location>
</feature>
<dbReference type="PANTHER" id="PTHR11455:SF22">
    <property type="entry name" value="CRYPTOCHROME DASH"/>
    <property type="match status" value="1"/>
</dbReference>
<dbReference type="PANTHER" id="PTHR11455">
    <property type="entry name" value="CRYPTOCHROME"/>
    <property type="match status" value="1"/>
</dbReference>